<dbReference type="PANTHER" id="PTHR43158:SF12">
    <property type="entry name" value="ABC TRANSPORTER FAMILY PROTEIN"/>
    <property type="match status" value="1"/>
</dbReference>
<organism evidence="5 6">
    <name type="scientific">Symbiochloris irregularis</name>
    <dbReference type="NCBI Taxonomy" id="706552"/>
    <lineage>
        <taxon>Eukaryota</taxon>
        <taxon>Viridiplantae</taxon>
        <taxon>Chlorophyta</taxon>
        <taxon>core chlorophytes</taxon>
        <taxon>Trebouxiophyceae</taxon>
        <taxon>Trebouxiales</taxon>
        <taxon>Trebouxiaceae</taxon>
        <taxon>Symbiochloris</taxon>
    </lineage>
</organism>
<comment type="caution">
    <text evidence="5">The sequence shown here is derived from an EMBL/GenBank/DDBJ whole genome shotgun (WGS) entry which is preliminary data.</text>
</comment>
<dbReference type="InterPro" id="IPR003593">
    <property type="entry name" value="AAA+_ATPase"/>
</dbReference>
<dbReference type="PANTHER" id="PTHR43158">
    <property type="entry name" value="SKFA PEPTIDE EXPORT ATP-BINDING PROTEIN SKFE"/>
    <property type="match status" value="1"/>
</dbReference>
<evidence type="ECO:0000256" key="3">
    <source>
        <dbReference type="SAM" id="MobiDB-lite"/>
    </source>
</evidence>
<feature type="region of interest" description="Disordered" evidence="3">
    <location>
        <begin position="271"/>
        <end position="298"/>
    </location>
</feature>
<dbReference type="Gene3D" id="3.40.50.300">
    <property type="entry name" value="P-loop containing nucleotide triphosphate hydrolases"/>
    <property type="match status" value="1"/>
</dbReference>
<keyword evidence="6" id="KW-1185">Reference proteome</keyword>
<dbReference type="GO" id="GO:0005524">
    <property type="term" value="F:ATP binding"/>
    <property type="evidence" value="ECO:0007669"/>
    <property type="project" value="UniProtKB-KW"/>
</dbReference>
<sequence length="318" mass="34931">MVATTQVSAQSHSEDTVIEVQDLSFSYPGIDGRPLPGVPPVVQNMTVSIARGSRCLLIGPNGAGKTTLLKALAGKHMVTQGSVLVADHSPFHHTELTTSGDLAYLGGNWVRDIAFAGYSIPLQGDFPAGRMIDGVPGVPAERKALLTKVLDVDPEWRMHRVSDGQRRRVQLLLGLLQPFKVLFLDEITVDLDVLGRADLLAFLQDECEQRHATIIYATHIFDGLESWPTHLIYLSGGRLQLFAPTAELPEMHDLGLLKLVERWLRKGKQQRKQAEQQAGVKQHPEARPVSALPQWSNGYAPGRLTSSLKDSSNAVMRM</sequence>
<dbReference type="SMART" id="SM00382">
    <property type="entry name" value="AAA"/>
    <property type="match status" value="1"/>
</dbReference>
<dbReference type="Proteomes" id="UP001465755">
    <property type="component" value="Unassembled WGS sequence"/>
</dbReference>
<evidence type="ECO:0000256" key="1">
    <source>
        <dbReference type="ARBA" id="ARBA00022741"/>
    </source>
</evidence>
<name>A0AAW1NXF9_9CHLO</name>
<reference evidence="5 6" key="1">
    <citation type="journal article" date="2024" name="Nat. Commun.">
        <title>Phylogenomics reveals the evolutionary origins of lichenization in chlorophyte algae.</title>
        <authorList>
            <person name="Puginier C."/>
            <person name="Libourel C."/>
            <person name="Otte J."/>
            <person name="Skaloud P."/>
            <person name="Haon M."/>
            <person name="Grisel S."/>
            <person name="Petersen M."/>
            <person name="Berrin J.G."/>
            <person name="Delaux P.M."/>
            <person name="Dal Grande F."/>
            <person name="Keller J."/>
        </authorList>
    </citation>
    <scope>NUCLEOTIDE SEQUENCE [LARGE SCALE GENOMIC DNA]</scope>
    <source>
        <strain evidence="5 6">SAG 2036</strain>
    </source>
</reference>
<dbReference type="PROSITE" id="PS50893">
    <property type="entry name" value="ABC_TRANSPORTER_2"/>
    <property type="match status" value="1"/>
</dbReference>
<dbReference type="InterPro" id="IPR027417">
    <property type="entry name" value="P-loop_NTPase"/>
</dbReference>
<protein>
    <recommendedName>
        <fullName evidence="4">ABC transporter domain-containing protein</fullName>
    </recommendedName>
</protein>
<keyword evidence="2" id="KW-0067">ATP-binding</keyword>
<evidence type="ECO:0000256" key="2">
    <source>
        <dbReference type="ARBA" id="ARBA00022840"/>
    </source>
</evidence>
<keyword evidence="1" id="KW-0547">Nucleotide-binding</keyword>
<evidence type="ECO:0000313" key="6">
    <source>
        <dbReference type="Proteomes" id="UP001465755"/>
    </source>
</evidence>
<dbReference type="GO" id="GO:0016887">
    <property type="term" value="F:ATP hydrolysis activity"/>
    <property type="evidence" value="ECO:0007669"/>
    <property type="project" value="InterPro"/>
</dbReference>
<accession>A0AAW1NXF9</accession>
<evidence type="ECO:0000259" key="4">
    <source>
        <dbReference type="PROSITE" id="PS50893"/>
    </source>
</evidence>
<gene>
    <name evidence="5" type="ORF">WJX73_004373</name>
</gene>
<proteinExistence type="predicted"/>
<dbReference type="SUPFAM" id="SSF52540">
    <property type="entry name" value="P-loop containing nucleoside triphosphate hydrolases"/>
    <property type="match status" value="1"/>
</dbReference>
<dbReference type="AlphaFoldDB" id="A0AAW1NXF9"/>
<dbReference type="EMBL" id="JALJOQ010000069">
    <property type="protein sequence ID" value="KAK9802674.1"/>
    <property type="molecule type" value="Genomic_DNA"/>
</dbReference>
<feature type="domain" description="ABC transporter" evidence="4">
    <location>
        <begin position="18"/>
        <end position="261"/>
    </location>
</feature>
<dbReference type="Pfam" id="PF00005">
    <property type="entry name" value="ABC_tran"/>
    <property type="match status" value="1"/>
</dbReference>
<evidence type="ECO:0000313" key="5">
    <source>
        <dbReference type="EMBL" id="KAK9802674.1"/>
    </source>
</evidence>
<dbReference type="InterPro" id="IPR003439">
    <property type="entry name" value="ABC_transporter-like_ATP-bd"/>
</dbReference>